<feature type="transmembrane region" description="Helical" evidence="2">
    <location>
        <begin position="67"/>
        <end position="91"/>
    </location>
</feature>
<evidence type="ECO:0000256" key="2">
    <source>
        <dbReference type="SAM" id="Phobius"/>
    </source>
</evidence>
<organism evidence="3 4">
    <name type="scientific">Asparagus officinalis</name>
    <name type="common">Garden asparagus</name>
    <dbReference type="NCBI Taxonomy" id="4686"/>
    <lineage>
        <taxon>Eukaryota</taxon>
        <taxon>Viridiplantae</taxon>
        <taxon>Streptophyta</taxon>
        <taxon>Embryophyta</taxon>
        <taxon>Tracheophyta</taxon>
        <taxon>Spermatophyta</taxon>
        <taxon>Magnoliopsida</taxon>
        <taxon>Liliopsida</taxon>
        <taxon>Asparagales</taxon>
        <taxon>Asparagaceae</taxon>
        <taxon>Asparagoideae</taxon>
        <taxon>Asparagus</taxon>
    </lineage>
</organism>
<gene>
    <name evidence="3" type="ORF">A4U43_UnF5410</name>
</gene>
<evidence type="ECO:0000256" key="1">
    <source>
        <dbReference type="SAM" id="MobiDB-lite"/>
    </source>
</evidence>
<sequence length="132" mass="14851">MIPRGDHRRNGLNKPVQVSGGVRQRDRRRIRIRIGRRSHRRLRRRIIRLRTCLVDRRRVRRPPPRGFVSDAFLGLCCCCSLLPLLLLLLLLPSNCRRSVEPVDAVGASGGGSADDHRDSGSGVGDRRGSDLD</sequence>
<accession>A0A1R3L6P3</accession>
<proteinExistence type="predicted"/>
<feature type="region of interest" description="Disordered" evidence="1">
    <location>
        <begin position="102"/>
        <end position="132"/>
    </location>
</feature>
<keyword evidence="2" id="KW-0812">Transmembrane</keyword>
<feature type="compositionally biased region" description="Basic and acidic residues" evidence="1">
    <location>
        <begin position="113"/>
        <end position="132"/>
    </location>
</feature>
<name>A0A1R3L6P3_ASPOF</name>
<reference evidence="4" key="1">
    <citation type="journal article" date="2017" name="Nat. Commun.">
        <title>The asparagus genome sheds light on the origin and evolution of a young Y chromosome.</title>
        <authorList>
            <person name="Harkess A."/>
            <person name="Zhou J."/>
            <person name="Xu C."/>
            <person name="Bowers J.E."/>
            <person name="Van der Hulst R."/>
            <person name="Ayyampalayam S."/>
            <person name="Mercati F."/>
            <person name="Riccardi P."/>
            <person name="McKain M.R."/>
            <person name="Kakrana A."/>
            <person name="Tang H."/>
            <person name="Ray J."/>
            <person name="Groenendijk J."/>
            <person name="Arikit S."/>
            <person name="Mathioni S.M."/>
            <person name="Nakano M."/>
            <person name="Shan H."/>
            <person name="Telgmann-Rauber A."/>
            <person name="Kanno A."/>
            <person name="Yue Z."/>
            <person name="Chen H."/>
            <person name="Li W."/>
            <person name="Chen Y."/>
            <person name="Xu X."/>
            <person name="Zhang Y."/>
            <person name="Luo S."/>
            <person name="Chen H."/>
            <person name="Gao J."/>
            <person name="Mao Z."/>
            <person name="Pires J.C."/>
            <person name="Luo M."/>
            <person name="Kudrna D."/>
            <person name="Wing R.A."/>
            <person name="Meyers B.C."/>
            <person name="Yi K."/>
            <person name="Kong H."/>
            <person name="Lavrijsen P."/>
            <person name="Sunseri F."/>
            <person name="Falavigna A."/>
            <person name="Ye Y."/>
            <person name="Leebens-Mack J.H."/>
            <person name="Chen G."/>
        </authorList>
    </citation>
    <scope>NUCLEOTIDE SEQUENCE [LARGE SCALE GENOMIC DNA]</scope>
    <source>
        <strain evidence="4">cv. DH0086</strain>
    </source>
</reference>
<evidence type="ECO:0000313" key="3">
    <source>
        <dbReference type="EMBL" id="ONK55291.1"/>
    </source>
</evidence>
<dbReference type="EMBL" id="KV863600">
    <property type="protein sequence ID" value="ONK55291.1"/>
    <property type="molecule type" value="Genomic_DNA"/>
</dbReference>
<feature type="region of interest" description="Disordered" evidence="1">
    <location>
        <begin position="1"/>
        <end position="24"/>
    </location>
</feature>
<evidence type="ECO:0000313" key="4">
    <source>
        <dbReference type="Proteomes" id="UP000243459"/>
    </source>
</evidence>
<dbReference type="AlphaFoldDB" id="A0A1R3L6P3"/>
<dbReference type="Gramene" id="ONK55291">
    <property type="protein sequence ID" value="ONK55291"/>
    <property type="gene ID" value="A4U43_UnF5410"/>
</dbReference>
<dbReference type="Proteomes" id="UP000243459">
    <property type="component" value="Unassembled WGS sequence"/>
</dbReference>
<keyword evidence="2" id="KW-0472">Membrane</keyword>
<keyword evidence="2" id="KW-1133">Transmembrane helix</keyword>
<keyword evidence="4" id="KW-1185">Reference proteome</keyword>
<protein>
    <submittedName>
        <fullName evidence="3">Uncharacterized protein</fullName>
    </submittedName>
</protein>